<dbReference type="Proteomes" id="UP000075884">
    <property type="component" value="Unassembled WGS sequence"/>
</dbReference>
<reference evidence="1" key="2">
    <citation type="submission" date="2020-05" db="UniProtKB">
        <authorList>
            <consortium name="EnsemblMetazoa"/>
        </authorList>
    </citation>
    <scope>IDENTIFICATION</scope>
    <source>
        <strain evidence="1">WRAIR2</strain>
    </source>
</reference>
<evidence type="ECO:0000313" key="2">
    <source>
        <dbReference type="Proteomes" id="UP000075884"/>
    </source>
</evidence>
<organism evidence="1 2">
    <name type="scientific">Anopheles dirus</name>
    <dbReference type="NCBI Taxonomy" id="7168"/>
    <lineage>
        <taxon>Eukaryota</taxon>
        <taxon>Metazoa</taxon>
        <taxon>Ecdysozoa</taxon>
        <taxon>Arthropoda</taxon>
        <taxon>Hexapoda</taxon>
        <taxon>Insecta</taxon>
        <taxon>Pterygota</taxon>
        <taxon>Neoptera</taxon>
        <taxon>Endopterygota</taxon>
        <taxon>Diptera</taxon>
        <taxon>Nematocera</taxon>
        <taxon>Culicoidea</taxon>
        <taxon>Culicidae</taxon>
        <taxon>Anophelinae</taxon>
        <taxon>Anopheles</taxon>
    </lineage>
</organism>
<dbReference type="AlphaFoldDB" id="A0A182NYP6"/>
<name>A0A182NYP6_9DIPT</name>
<dbReference type="VEuPathDB" id="VectorBase:ADIR014940"/>
<evidence type="ECO:0000313" key="1">
    <source>
        <dbReference type="EnsemblMetazoa" id="ADIR014940-PA"/>
    </source>
</evidence>
<dbReference type="EnsemblMetazoa" id="ADIR014940-RA">
    <property type="protein sequence ID" value="ADIR014940-PA"/>
    <property type="gene ID" value="ADIR014940"/>
</dbReference>
<protein>
    <submittedName>
        <fullName evidence="1">Uncharacterized protein</fullName>
    </submittedName>
</protein>
<keyword evidence="2" id="KW-1185">Reference proteome</keyword>
<proteinExistence type="predicted"/>
<accession>A0A182NYP6</accession>
<sequence length="93" mass="10841">MITTKQKWCLRRCAEKLRETFGNERYFAYFRSDYITFSINSHRNKRSSSAAIHPARHRIYAPSRTRNGGIKTSNRKAITIEASSQQAPYQANK</sequence>
<reference evidence="2" key="1">
    <citation type="submission" date="2013-03" db="EMBL/GenBank/DDBJ databases">
        <title>The Genome Sequence of Anopheles dirus WRAIR2.</title>
        <authorList>
            <consortium name="The Broad Institute Genomics Platform"/>
            <person name="Neafsey D.E."/>
            <person name="Walton C."/>
            <person name="Walker B."/>
            <person name="Young S.K."/>
            <person name="Zeng Q."/>
            <person name="Gargeya S."/>
            <person name="Fitzgerald M."/>
            <person name="Haas B."/>
            <person name="Abouelleil A."/>
            <person name="Allen A.W."/>
            <person name="Alvarado L."/>
            <person name="Arachchi H.M."/>
            <person name="Berlin A.M."/>
            <person name="Chapman S.B."/>
            <person name="Gainer-Dewar J."/>
            <person name="Goldberg J."/>
            <person name="Griggs A."/>
            <person name="Gujja S."/>
            <person name="Hansen M."/>
            <person name="Howarth C."/>
            <person name="Imamovic A."/>
            <person name="Ireland A."/>
            <person name="Larimer J."/>
            <person name="McCowan C."/>
            <person name="Murphy C."/>
            <person name="Pearson M."/>
            <person name="Poon T.W."/>
            <person name="Priest M."/>
            <person name="Roberts A."/>
            <person name="Saif S."/>
            <person name="Shea T."/>
            <person name="Sisk P."/>
            <person name="Sykes S."/>
            <person name="Wortman J."/>
            <person name="Nusbaum C."/>
            <person name="Birren B."/>
        </authorList>
    </citation>
    <scope>NUCLEOTIDE SEQUENCE [LARGE SCALE GENOMIC DNA]</scope>
    <source>
        <strain evidence="2">WRAIR2</strain>
    </source>
</reference>